<dbReference type="Proteomes" id="UP000184476">
    <property type="component" value="Unassembled WGS sequence"/>
</dbReference>
<dbReference type="InterPro" id="IPR004511">
    <property type="entry name" value="PAPS/APS_Rdtase"/>
</dbReference>
<dbReference type="CDD" id="cd23945">
    <property type="entry name" value="PAPS_reductase"/>
    <property type="match status" value="1"/>
</dbReference>
<feature type="binding site" evidence="4">
    <location>
        <position position="202"/>
    </location>
    <ligand>
        <name>[4Fe-4S] cluster</name>
        <dbReference type="ChEBI" id="CHEBI:49883"/>
    </ligand>
</feature>
<evidence type="ECO:0000256" key="5">
    <source>
        <dbReference type="SAM" id="MobiDB-lite"/>
    </source>
</evidence>
<dbReference type="GO" id="GO:0019379">
    <property type="term" value="P:sulfate assimilation, phosphoadenylyl sulfate reduction by phosphoadenylyl-sulfate reductase (thioredoxin)"/>
    <property type="evidence" value="ECO:0007669"/>
    <property type="project" value="UniProtKB-UniRule"/>
</dbReference>
<keyword evidence="8" id="KW-1185">Reference proteome</keyword>
<dbReference type="GO" id="GO:0043866">
    <property type="term" value="F:adenylyl-sulfate reductase (thioredoxin) activity"/>
    <property type="evidence" value="ECO:0007669"/>
    <property type="project" value="UniProtKB-EC"/>
</dbReference>
<dbReference type="AlphaFoldDB" id="A0A1M4W5Q6"/>
<evidence type="ECO:0000313" key="7">
    <source>
        <dbReference type="EMBL" id="SHE76485.1"/>
    </source>
</evidence>
<dbReference type="GO" id="GO:0051539">
    <property type="term" value="F:4 iron, 4 sulfur cluster binding"/>
    <property type="evidence" value="ECO:0007669"/>
    <property type="project" value="UniProtKB-UniRule"/>
</dbReference>
<accession>A0A1M4W5Q6</accession>
<dbReference type="EC" id="1.8.4.10" evidence="4"/>
<dbReference type="PIRSF" id="PIRSF000857">
    <property type="entry name" value="PAPS_reductase"/>
    <property type="match status" value="1"/>
</dbReference>
<gene>
    <name evidence="4" type="primary">cysH</name>
    <name evidence="7" type="ORF">SAMN05444392_10346</name>
</gene>
<keyword evidence="4" id="KW-0408">Iron</keyword>
<keyword evidence="4" id="KW-0479">Metal-binding</keyword>
<feature type="active site" description="Nucleophile; cysteine thiosulfonate intermediate" evidence="4">
    <location>
        <position position="228"/>
    </location>
</feature>
<dbReference type="GO" id="GO:0004604">
    <property type="term" value="F:phosphoadenylyl-sulfate reductase (thioredoxin) activity"/>
    <property type="evidence" value="ECO:0007669"/>
    <property type="project" value="UniProtKB-UniRule"/>
</dbReference>
<comment type="pathway">
    <text evidence="3 4">Sulfur metabolism; hydrogen sulfide biosynthesis; sulfite from sulfate.</text>
</comment>
<comment type="similarity">
    <text evidence="1 4">Belongs to the PAPS reductase family. CysH subfamily.</text>
</comment>
<dbReference type="InterPro" id="IPR002500">
    <property type="entry name" value="PAPS_reduct_dom"/>
</dbReference>
<keyword evidence="4" id="KW-0963">Cytoplasm</keyword>
<dbReference type="NCBIfam" id="NF002537">
    <property type="entry name" value="PRK02090.1"/>
    <property type="match status" value="1"/>
</dbReference>
<sequence length="243" mass="28353">MRSHWDQEKIKQANQSLSKAHPIEIIRWGNEVTERQRLTLACSFGYEDVALVGMVQQVDPSIPIFYLDTSLLFKEVEEVQQRLSDKYQIKFHRVTTLLTLNQQAKQYGEKLWASDPNLCCQLRKVEPLRQHLEPYEGWITGVRRQQSTTRSQTDVVEWDESFQLLKLNPLTYWTDDQVWAYIRQHDIPYNPLHDQGYPSIGCWPCTRKVKPGEDPRSGRWSGFNKTECGLHTSSSNPDEEVGT</sequence>
<dbReference type="RefSeq" id="WP_073154149.1">
    <property type="nucleotide sequence ID" value="NZ_FQVL01000003.1"/>
</dbReference>
<comment type="subcellular location">
    <subcellularLocation>
        <location evidence="4">Cytoplasm</location>
    </subcellularLocation>
</comment>
<evidence type="ECO:0000313" key="8">
    <source>
        <dbReference type="Proteomes" id="UP000184476"/>
    </source>
</evidence>
<comment type="catalytic activity">
    <reaction evidence="4">
        <text>[thioredoxin]-disulfide + sulfite + AMP + 2 H(+) = adenosine 5'-phosphosulfate + [thioredoxin]-dithiol</text>
        <dbReference type="Rhea" id="RHEA:21976"/>
        <dbReference type="Rhea" id="RHEA-COMP:10698"/>
        <dbReference type="Rhea" id="RHEA-COMP:10700"/>
        <dbReference type="ChEBI" id="CHEBI:15378"/>
        <dbReference type="ChEBI" id="CHEBI:17359"/>
        <dbReference type="ChEBI" id="CHEBI:29950"/>
        <dbReference type="ChEBI" id="CHEBI:50058"/>
        <dbReference type="ChEBI" id="CHEBI:58243"/>
        <dbReference type="ChEBI" id="CHEBI:456215"/>
        <dbReference type="EC" id="1.8.4.10"/>
    </reaction>
</comment>
<dbReference type="STRING" id="112248.SAMN05444392_10346"/>
<comment type="function">
    <text evidence="4">Catalyzes the formation of sulfite from adenosine 5'-phosphosulfate (APS) using thioredoxin as an electron donor.</text>
</comment>
<name>A0A1M4W5Q6_9BACL</name>
<feature type="region of interest" description="Disordered" evidence="5">
    <location>
        <begin position="210"/>
        <end position="243"/>
    </location>
</feature>
<dbReference type="GO" id="GO:0005737">
    <property type="term" value="C:cytoplasm"/>
    <property type="evidence" value="ECO:0007669"/>
    <property type="project" value="UniProtKB-SubCell"/>
</dbReference>
<feature type="binding site" evidence="4">
    <location>
        <position position="120"/>
    </location>
    <ligand>
        <name>[4Fe-4S] cluster</name>
        <dbReference type="ChEBI" id="CHEBI:49883"/>
    </ligand>
</feature>
<protein>
    <recommendedName>
        <fullName evidence="4">Adenosine 5'-phosphosulfate reductase</fullName>
        <shortName evidence="4">APS reductase</shortName>
        <ecNumber evidence="4">1.8.4.10</ecNumber>
    </recommendedName>
    <alternativeName>
        <fullName evidence="4">5'-adenylylsulfate reductase</fullName>
    </alternativeName>
    <alternativeName>
        <fullName evidence="4">Thioredoxin-dependent 5'-adenylylsulfate reductase</fullName>
    </alternativeName>
</protein>
<feature type="binding site" evidence="4">
    <location>
        <position position="119"/>
    </location>
    <ligand>
        <name>[4Fe-4S] cluster</name>
        <dbReference type="ChEBI" id="CHEBI:49883"/>
    </ligand>
</feature>
<dbReference type="InterPro" id="IPR014729">
    <property type="entry name" value="Rossmann-like_a/b/a_fold"/>
</dbReference>
<reference evidence="7 8" key="1">
    <citation type="submission" date="2016-11" db="EMBL/GenBank/DDBJ databases">
        <authorList>
            <person name="Jaros S."/>
            <person name="Januszkiewicz K."/>
            <person name="Wedrychowicz H."/>
        </authorList>
    </citation>
    <scope>NUCLEOTIDE SEQUENCE [LARGE SCALE GENOMIC DNA]</scope>
    <source>
        <strain evidence="7 8">DSM 44666</strain>
    </source>
</reference>
<dbReference type="OrthoDB" id="9772604at2"/>
<evidence type="ECO:0000259" key="6">
    <source>
        <dbReference type="Pfam" id="PF01507"/>
    </source>
</evidence>
<dbReference type="Gene3D" id="3.40.50.620">
    <property type="entry name" value="HUPs"/>
    <property type="match status" value="1"/>
</dbReference>
<organism evidence="7 8">
    <name type="scientific">Seinonella peptonophila</name>
    <dbReference type="NCBI Taxonomy" id="112248"/>
    <lineage>
        <taxon>Bacteria</taxon>
        <taxon>Bacillati</taxon>
        <taxon>Bacillota</taxon>
        <taxon>Bacilli</taxon>
        <taxon>Bacillales</taxon>
        <taxon>Thermoactinomycetaceae</taxon>
        <taxon>Seinonella</taxon>
    </lineage>
</organism>
<keyword evidence="2 4" id="KW-0560">Oxidoreductase</keyword>
<dbReference type="HAMAP" id="MF_00063">
    <property type="entry name" value="CysH"/>
    <property type="match status" value="1"/>
</dbReference>
<dbReference type="PANTHER" id="PTHR46509:SF1">
    <property type="entry name" value="PHOSPHOADENOSINE PHOSPHOSULFATE REDUCTASE"/>
    <property type="match status" value="1"/>
</dbReference>
<proteinExistence type="inferred from homology"/>
<dbReference type="GO" id="GO:0070814">
    <property type="term" value="P:hydrogen sulfide biosynthetic process"/>
    <property type="evidence" value="ECO:0007669"/>
    <property type="project" value="UniProtKB-UniRule"/>
</dbReference>
<evidence type="ECO:0000256" key="3">
    <source>
        <dbReference type="ARBA" id="ARBA00024327"/>
    </source>
</evidence>
<evidence type="ECO:0000256" key="4">
    <source>
        <dbReference type="HAMAP-Rule" id="MF_00063"/>
    </source>
</evidence>
<dbReference type="EMBL" id="FQVL01000003">
    <property type="protein sequence ID" value="SHE76485.1"/>
    <property type="molecule type" value="Genomic_DNA"/>
</dbReference>
<feature type="binding site" evidence="4">
    <location>
        <position position="205"/>
    </location>
    <ligand>
        <name>[4Fe-4S] cluster</name>
        <dbReference type="ChEBI" id="CHEBI:49883"/>
    </ligand>
</feature>
<evidence type="ECO:0000256" key="1">
    <source>
        <dbReference type="ARBA" id="ARBA00009732"/>
    </source>
</evidence>
<dbReference type="PANTHER" id="PTHR46509">
    <property type="entry name" value="PHOSPHOADENOSINE PHOSPHOSULFATE REDUCTASE"/>
    <property type="match status" value="1"/>
</dbReference>
<comment type="cofactor">
    <cofactor evidence="4">
        <name>[4Fe-4S] cluster</name>
        <dbReference type="ChEBI" id="CHEBI:49883"/>
    </cofactor>
    <text evidence="4">Binds 1 [4Fe-4S] cluster per subunit.</text>
</comment>
<evidence type="ECO:0000256" key="2">
    <source>
        <dbReference type="ARBA" id="ARBA00023002"/>
    </source>
</evidence>
<dbReference type="NCBIfam" id="TIGR00434">
    <property type="entry name" value="cysH"/>
    <property type="match status" value="1"/>
</dbReference>
<dbReference type="SUPFAM" id="SSF52402">
    <property type="entry name" value="Adenine nucleotide alpha hydrolases-like"/>
    <property type="match status" value="1"/>
</dbReference>
<dbReference type="Pfam" id="PF01507">
    <property type="entry name" value="PAPS_reduct"/>
    <property type="match status" value="1"/>
</dbReference>
<feature type="domain" description="Phosphoadenosine phosphosulphate reductase" evidence="6">
    <location>
        <begin position="38"/>
        <end position="208"/>
    </location>
</feature>
<dbReference type="GO" id="GO:0046872">
    <property type="term" value="F:metal ion binding"/>
    <property type="evidence" value="ECO:0007669"/>
    <property type="project" value="UniProtKB-KW"/>
</dbReference>
<keyword evidence="4" id="KW-0411">Iron-sulfur</keyword>